<name>A0ACB9ZB85_9PEZI</name>
<reference evidence="1 2" key="1">
    <citation type="journal article" date="2022" name="New Phytol.">
        <title>Ecological generalism drives hyperdiversity of secondary metabolite gene clusters in xylarialean endophytes.</title>
        <authorList>
            <person name="Franco M.E.E."/>
            <person name="Wisecaver J.H."/>
            <person name="Arnold A.E."/>
            <person name="Ju Y.M."/>
            <person name="Slot J.C."/>
            <person name="Ahrendt S."/>
            <person name="Moore L.P."/>
            <person name="Eastman K.E."/>
            <person name="Scott K."/>
            <person name="Konkel Z."/>
            <person name="Mondo S.J."/>
            <person name="Kuo A."/>
            <person name="Hayes R.D."/>
            <person name="Haridas S."/>
            <person name="Andreopoulos B."/>
            <person name="Riley R."/>
            <person name="LaButti K."/>
            <person name="Pangilinan J."/>
            <person name="Lipzen A."/>
            <person name="Amirebrahimi M."/>
            <person name="Yan J."/>
            <person name="Adam C."/>
            <person name="Keymanesh K."/>
            <person name="Ng V."/>
            <person name="Louie K."/>
            <person name="Northen T."/>
            <person name="Drula E."/>
            <person name="Henrissat B."/>
            <person name="Hsieh H.M."/>
            <person name="Youens-Clark K."/>
            <person name="Lutzoni F."/>
            <person name="Miadlikowska J."/>
            <person name="Eastwood D.C."/>
            <person name="Hamelin R.C."/>
            <person name="Grigoriev I.V."/>
            <person name="U'Ren J.M."/>
        </authorList>
    </citation>
    <scope>NUCLEOTIDE SEQUENCE [LARGE SCALE GENOMIC DNA]</scope>
    <source>
        <strain evidence="1 2">CBS 119005</strain>
    </source>
</reference>
<accession>A0ACB9ZB85</accession>
<sequence>MAAPIIPSPATPPTPSRAFPSSFTTSDSSDFEDNYNQSQQTFSNTAKTISIGWIVGIVAIVLAAIVAAILAVWMYKRNRKRKREKLAQLNAELKPNWPADGHQGPGGPQPQPASSSALGYGGPSELAGQEPPPRYEVPNTEVLPREMPNNEVARPPPPADVSHSNQRSELPV</sequence>
<evidence type="ECO:0000313" key="1">
    <source>
        <dbReference type="EMBL" id="KAI4868831.1"/>
    </source>
</evidence>
<dbReference type="EMBL" id="MU393435">
    <property type="protein sequence ID" value="KAI4868831.1"/>
    <property type="molecule type" value="Genomic_DNA"/>
</dbReference>
<proteinExistence type="predicted"/>
<protein>
    <submittedName>
        <fullName evidence="1">Uncharacterized protein</fullName>
    </submittedName>
</protein>
<dbReference type="Proteomes" id="UP001497700">
    <property type="component" value="Unassembled WGS sequence"/>
</dbReference>
<evidence type="ECO:0000313" key="2">
    <source>
        <dbReference type="Proteomes" id="UP001497700"/>
    </source>
</evidence>
<comment type="caution">
    <text evidence="1">The sequence shown here is derived from an EMBL/GenBank/DDBJ whole genome shotgun (WGS) entry which is preliminary data.</text>
</comment>
<gene>
    <name evidence="1" type="ORF">F4820DRAFT_408862</name>
</gene>
<organism evidence="1 2">
    <name type="scientific">Hypoxylon rubiginosum</name>
    <dbReference type="NCBI Taxonomy" id="110542"/>
    <lineage>
        <taxon>Eukaryota</taxon>
        <taxon>Fungi</taxon>
        <taxon>Dikarya</taxon>
        <taxon>Ascomycota</taxon>
        <taxon>Pezizomycotina</taxon>
        <taxon>Sordariomycetes</taxon>
        <taxon>Xylariomycetidae</taxon>
        <taxon>Xylariales</taxon>
        <taxon>Hypoxylaceae</taxon>
        <taxon>Hypoxylon</taxon>
    </lineage>
</organism>
<keyword evidence="2" id="KW-1185">Reference proteome</keyword>